<dbReference type="EMBL" id="JAEACU010000005">
    <property type="protein sequence ID" value="KAH7528383.1"/>
    <property type="molecule type" value="Genomic_DNA"/>
</dbReference>
<name>A0A978VDE4_ZIZJJ</name>
<protein>
    <submittedName>
        <fullName evidence="1">Uncharacterized protein</fullName>
    </submittedName>
</protein>
<dbReference type="AlphaFoldDB" id="A0A978VDE4"/>
<evidence type="ECO:0000313" key="2">
    <source>
        <dbReference type="Proteomes" id="UP000813462"/>
    </source>
</evidence>
<organism evidence="1 2">
    <name type="scientific">Ziziphus jujuba var. spinosa</name>
    <dbReference type="NCBI Taxonomy" id="714518"/>
    <lineage>
        <taxon>Eukaryota</taxon>
        <taxon>Viridiplantae</taxon>
        <taxon>Streptophyta</taxon>
        <taxon>Embryophyta</taxon>
        <taxon>Tracheophyta</taxon>
        <taxon>Spermatophyta</taxon>
        <taxon>Magnoliopsida</taxon>
        <taxon>eudicotyledons</taxon>
        <taxon>Gunneridae</taxon>
        <taxon>Pentapetalae</taxon>
        <taxon>rosids</taxon>
        <taxon>fabids</taxon>
        <taxon>Rosales</taxon>
        <taxon>Rhamnaceae</taxon>
        <taxon>Paliureae</taxon>
        <taxon>Ziziphus</taxon>
    </lineage>
</organism>
<evidence type="ECO:0000313" key="1">
    <source>
        <dbReference type="EMBL" id="KAH7528383.1"/>
    </source>
</evidence>
<sequence length="399" mass="43833">MLLGWIRATISREVLRHLVGLQTTFDVWQTLESRYASHSRSQILHLRTQLQSIKKGGLSINEYWLKMKIIADDLEAAGEFVHETNFAYYILGGLGPEFDPVSENLNSQLDSIGLTEVRSRLLAYESKLEDYNFALSMNLGHSHSANMISSVSHTGLNSVNLVQPPTHGHVETSGRNFQFSGSNINVGRGFSPRAQFDRGFVGNYNYRNENYNTRGRGFFGRGRGTNRPICQVCKMVGHTGDVCYYRYAQLFQQSVPQPSFTVGSANPWTFFAGVPHTLPHTLQSGFSDNFLYNYNMRSPIMPESTIGMVAPNLQSYGSMSGLSNPFSYGVSTPLGSSNNISGQVPQQSTGFCVHNGVPHFGAPLSASIGMNSAGYPFMPPMSTSIGSNVVGHSSVPQIS</sequence>
<dbReference type="Proteomes" id="UP000813462">
    <property type="component" value="Unassembled WGS sequence"/>
</dbReference>
<proteinExistence type="predicted"/>
<accession>A0A978VDE4</accession>
<reference evidence="1" key="1">
    <citation type="journal article" date="2021" name="Front. Plant Sci.">
        <title>Chromosome-Scale Genome Assembly for Chinese Sour Jujube and Insights Into Its Genome Evolution and Domestication Signature.</title>
        <authorList>
            <person name="Shen L.-Y."/>
            <person name="Luo H."/>
            <person name="Wang X.-L."/>
            <person name="Wang X.-M."/>
            <person name="Qiu X.-J."/>
            <person name="Liu H."/>
            <person name="Zhou S.-S."/>
            <person name="Jia K.-H."/>
            <person name="Nie S."/>
            <person name="Bao Y.-T."/>
            <person name="Zhang R.-G."/>
            <person name="Yun Q.-Z."/>
            <person name="Chai Y.-H."/>
            <person name="Lu J.-Y."/>
            <person name="Li Y."/>
            <person name="Zhao S.-W."/>
            <person name="Mao J.-F."/>
            <person name="Jia S.-G."/>
            <person name="Mao Y.-M."/>
        </authorList>
    </citation>
    <scope>NUCLEOTIDE SEQUENCE</scope>
    <source>
        <strain evidence="1">AT0</strain>
        <tissue evidence="1">Leaf</tissue>
    </source>
</reference>
<dbReference type="Pfam" id="PF14223">
    <property type="entry name" value="Retrotran_gag_2"/>
    <property type="match status" value="1"/>
</dbReference>
<comment type="caution">
    <text evidence="1">The sequence shown here is derived from an EMBL/GenBank/DDBJ whole genome shotgun (WGS) entry which is preliminary data.</text>
</comment>
<dbReference type="PANTHER" id="PTHR47481:SF37">
    <property type="entry name" value="RETROTRANSPOSON GAG DOMAIN-CONTAINING PROTEIN"/>
    <property type="match status" value="1"/>
</dbReference>
<dbReference type="PANTHER" id="PTHR47481">
    <property type="match status" value="1"/>
</dbReference>
<gene>
    <name evidence="1" type="ORF">FEM48_Zijuj05G0066600</name>
</gene>